<sequence length="353" mass="40012">MKLPLWNTTLLNLLRPKQRRGQSAYARARGQVTHVLILDGTLSTLWPGYEGNAGLTYKLLEEISGTELSVYYEAGLQWHRWRGARNVILGHGLNRQIRRAYGYLCSRYRPGDRIFLFGYSRGAYAVRSLAGVIDRVGLLKHEFATVRNIKTAYRHYQCSPGSPASQEFAQAYCHKAAPIEMVGVWDTVKALGLRWPIIWRWSEAAHAFHSHVLGPSIRHGFHALALGETRVAYEPVLWDCPDGHKGVIEQVWFKGAHSDIGGQLNGFHAARPLSNIPLVWMLNKAVGCNLSLPPNWKARFETDVNAPAVGSWRGWGKIFWIRRKRRVGRDMSERLHESVKGRQIARPVTKHAV</sequence>
<reference evidence="2" key="1">
    <citation type="submission" date="2018-06" db="EMBL/GenBank/DDBJ databases">
        <authorList>
            <person name="Zhirakovskaya E."/>
        </authorList>
    </citation>
    <scope>NUCLEOTIDE SEQUENCE</scope>
</reference>
<dbReference type="PANTHER" id="PTHR33840">
    <property type="match status" value="1"/>
</dbReference>
<evidence type="ECO:0000259" key="1">
    <source>
        <dbReference type="Pfam" id="PF09994"/>
    </source>
</evidence>
<protein>
    <submittedName>
        <fullName evidence="2">Peptidoglycan binding domain protein</fullName>
    </submittedName>
</protein>
<name>A0A3B0SM71_9ZZZZ</name>
<dbReference type="InterPro" id="IPR029058">
    <property type="entry name" value="AB_hydrolase_fold"/>
</dbReference>
<dbReference type="PANTHER" id="PTHR33840:SF1">
    <property type="entry name" value="TLE1 PHOSPHOLIPASE DOMAIN-CONTAINING PROTEIN"/>
    <property type="match status" value="1"/>
</dbReference>
<dbReference type="SUPFAM" id="SSF53474">
    <property type="entry name" value="alpha/beta-Hydrolases"/>
    <property type="match status" value="1"/>
</dbReference>
<dbReference type="AlphaFoldDB" id="A0A3B0SM71"/>
<dbReference type="EMBL" id="UOEG01000295">
    <property type="protein sequence ID" value="VAW05343.1"/>
    <property type="molecule type" value="Genomic_DNA"/>
</dbReference>
<accession>A0A3B0SM71</accession>
<evidence type="ECO:0000313" key="2">
    <source>
        <dbReference type="EMBL" id="VAW05343.1"/>
    </source>
</evidence>
<dbReference type="Pfam" id="PF09994">
    <property type="entry name" value="T6SS_Tle1-like_cat"/>
    <property type="match status" value="1"/>
</dbReference>
<organism evidence="2">
    <name type="scientific">hydrothermal vent metagenome</name>
    <dbReference type="NCBI Taxonomy" id="652676"/>
    <lineage>
        <taxon>unclassified sequences</taxon>
        <taxon>metagenomes</taxon>
        <taxon>ecological metagenomes</taxon>
    </lineage>
</organism>
<feature type="domain" description="T6SS Phospholipase effector Tle1-like catalytic" evidence="1">
    <location>
        <begin position="35"/>
        <end position="283"/>
    </location>
</feature>
<proteinExistence type="predicted"/>
<dbReference type="InterPro" id="IPR018712">
    <property type="entry name" value="Tle1-like_cat"/>
</dbReference>
<gene>
    <name evidence="2" type="ORF">MNBD_ALPHA07-2048</name>
</gene>